<comment type="caution">
    <text evidence="2">The sequence shown here is derived from an EMBL/GenBank/DDBJ whole genome shotgun (WGS) entry which is preliminary data.</text>
</comment>
<evidence type="ECO:0000256" key="1">
    <source>
        <dbReference type="SAM" id="Phobius"/>
    </source>
</evidence>
<feature type="transmembrane region" description="Helical" evidence="1">
    <location>
        <begin position="258"/>
        <end position="277"/>
    </location>
</feature>
<dbReference type="AlphaFoldDB" id="A0AA39X2X1"/>
<dbReference type="InterPro" id="IPR053018">
    <property type="entry name" value="Elsinochrome_Biosynth-Asso"/>
</dbReference>
<accession>A0AA39X2X1</accession>
<feature type="transmembrane region" description="Helical" evidence="1">
    <location>
        <begin position="20"/>
        <end position="45"/>
    </location>
</feature>
<dbReference type="PANTHER" id="PTHR37577:SF1">
    <property type="entry name" value="INTEGRAL MEMBRANE PROTEIN"/>
    <property type="match status" value="1"/>
</dbReference>
<feature type="transmembrane region" description="Helical" evidence="1">
    <location>
        <begin position="185"/>
        <end position="207"/>
    </location>
</feature>
<protein>
    <submittedName>
        <fullName evidence="2">Uncharacterized protein</fullName>
    </submittedName>
</protein>
<keyword evidence="3" id="KW-1185">Reference proteome</keyword>
<dbReference type="PANTHER" id="PTHR37577">
    <property type="entry name" value="INTEGRAL MEMBRANE PROTEIN"/>
    <property type="match status" value="1"/>
</dbReference>
<dbReference type="Proteomes" id="UP001175000">
    <property type="component" value="Unassembled WGS sequence"/>
</dbReference>
<dbReference type="EMBL" id="JAULSU010000002">
    <property type="protein sequence ID" value="KAK0625830.1"/>
    <property type="molecule type" value="Genomic_DNA"/>
</dbReference>
<evidence type="ECO:0000313" key="2">
    <source>
        <dbReference type="EMBL" id="KAK0625830.1"/>
    </source>
</evidence>
<keyword evidence="1" id="KW-1133">Transmembrane helix</keyword>
<feature type="transmembrane region" description="Helical" evidence="1">
    <location>
        <begin position="127"/>
        <end position="148"/>
    </location>
</feature>
<feature type="transmembrane region" description="Helical" evidence="1">
    <location>
        <begin position="219"/>
        <end position="238"/>
    </location>
</feature>
<keyword evidence="1" id="KW-0472">Membrane</keyword>
<sequence length="315" mass="34068">MFEPRNCSVIPASVPSDAGIAGAGVLLSSAITAFIALILSTTLIFSSFSPNCAPSPATLRRKLLSGYSDQQIIVGIGIQSVGLFKASSLVPYHFFIIWMMSLLSMATHNATLLTLVHDFRRDWVLRWLRQILMFINLALSCVFGVLILQSKIRGLPATLPIGCVWQWENAGDSEIQGAGVKAADYAGTVATIVGNVVVFAGATWYLHDRRQRWYRATQVVGLVVMAGIAIGATTRAYLLSQAFGTPDVQLSDEGEKTWSFGQLLGLLMLLLPVVSVIEIMRGEITVAPLVEDGDGDGVRLIDGQPLAEYPVMVKK</sequence>
<keyword evidence="1" id="KW-0812">Transmembrane</keyword>
<organism evidence="2 3">
    <name type="scientific">Immersiella caudata</name>
    <dbReference type="NCBI Taxonomy" id="314043"/>
    <lineage>
        <taxon>Eukaryota</taxon>
        <taxon>Fungi</taxon>
        <taxon>Dikarya</taxon>
        <taxon>Ascomycota</taxon>
        <taxon>Pezizomycotina</taxon>
        <taxon>Sordariomycetes</taxon>
        <taxon>Sordariomycetidae</taxon>
        <taxon>Sordariales</taxon>
        <taxon>Lasiosphaeriaceae</taxon>
        <taxon>Immersiella</taxon>
    </lineage>
</organism>
<evidence type="ECO:0000313" key="3">
    <source>
        <dbReference type="Proteomes" id="UP001175000"/>
    </source>
</evidence>
<gene>
    <name evidence="2" type="ORF">B0T14DRAFT_447301</name>
</gene>
<proteinExistence type="predicted"/>
<feature type="transmembrane region" description="Helical" evidence="1">
    <location>
        <begin position="92"/>
        <end position="115"/>
    </location>
</feature>
<reference evidence="2" key="1">
    <citation type="submission" date="2023-06" db="EMBL/GenBank/DDBJ databases">
        <title>Genome-scale phylogeny and comparative genomics of the fungal order Sordariales.</title>
        <authorList>
            <consortium name="Lawrence Berkeley National Laboratory"/>
            <person name="Hensen N."/>
            <person name="Bonometti L."/>
            <person name="Westerberg I."/>
            <person name="Brannstrom I.O."/>
            <person name="Guillou S."/>
            <person name="Cros-Aarteil S."/>
            <person name="Calhoun S."/>
            <person name="Haridas S."/>
            <person name="Kuo A."/>
            <person name="Mondo S."/>
            <person name="Pangilinan J."/>
            <person name="Riley R."/>
            <person name="Labutti K."/>
            <person name="Andreopoulos B."/>
            <person name="Lipzen A."/>
            <person name="Chen C."/>
            <person name="Yanf M."/>
            <person name="Daum C."/>
            <person name="Ng V."/>
            <person name="Clum A."/>
            <person name="Steindorff A."/>
            <person name="Ohm R."/>
            <person name="Martin F."/>
            <person name="Silar P."/>
            <person name="Natvig D."/>
            <person name="Lalanne C."/>
            <person name="Gautier V."/>
            <person name="Ament-Velasquez S.L."/>
            <person name="Kruys A."/>
            <person name="Hutchinson M.I."/>
            <person name="Powell A.J."/>
            <person name="Barry K."/>
            <person name="Miller A.N."/>
            <person name="Grigoriev I.V."/>
            <person name="Debuchy R."/>
            <person name="Gladieux P."/>
            <person name="Thoren M.H."/>
            <person name="Johannesson H."/>
        </authorList>
    </citation>
    <scope>NUCLEOTIDE SEQUENCE</scope>
    <source>
        <strain evidence="2">CBS 606.72</strain>
    </source>
</reference>
<name>A0AA39X2X1_9PEZI</name>